<evidence type="ECO:0000313" key="3">
    <source>
        <dbReference type="EMBL" id="CAJ1086606.1"/>
    </source>
</evidence>
<proteinExistence type="predicted"/>
<dbReference type="PANTHER" id="PTHR46599">
    <property type="entry name" value="PIGGYBAC TRANSPOSABLE ELEMENT-DERIVED PROTEIN 4"/>
    <property type="match status" value="1"/>
</dbReference>
<dbReference type="InterPro" id="IPR029526">
    <property type="entry name" value="PGBD"/>
</dbReference>
<feature type="domain" description="PiggyBac transposable element-derived protein" evidence="2">
    <location>
        <begin position="111"/>
        <end position="195"/>
    </location>
</feature>
<feature type="compositionally biased region" description="Acidic residues" evidence="1">
    <location>
        <begin position="12"/>
        <end position="37"/>
    </location>
</feature>
<evidence type="ECO:0000256" key="1">
    <source>
        <dbReference type="SAM" id="MobiDB-lite"/>
    </source>
</evidence>
<evidence type="ECO:0000313" key="4">
    <source>
        <dbReference type="Proteomes" id="UP001178508"/>
    </source>
</evidence>
<dbReference type="PANTHER" id="PTHR46599:SF6">
    <property type="entry name" value="DUAL SPECIFICITY PHOSPHATASE 26"/>
    <property type="match status" value="1"/>
</dbReference>
<name>A0AAV1HM63_XYRNO</name>
<accession>A0AAV1HM63</accession>
<feature type="region of interest" description="Disordered" evidence="1">
    <location>
        <begin position="1"/>
        <end position="83"/>
    </location>
</feature>
<evidence type="ECO:0000259" key="2">
    <source>
        <dbReference type="Pfam" id="PF13843"/>
    </source>
</evidence>
<dbReference type="AlphaFoldDB" id="A0AAV1HM63"/>
<sequence length="199" mass="22600">MQLSVRETLDLIFEDEEGTEVEPEIEEDVSEVEDNTDFDPHIEDTDMSTDVEEEAPEEQTPEETFKSKNGDFLWASSPQDRSGGKRVENIIKMTPGPTQYATSRVDDIKSSFQLFLPESIEGIILDMTNLEGKRVFGDAWRELDLVDLQAYIGLLILAGVYRSNNEATKSLWDEESGRPMFQATMSLQQFHVIDREVVG</sequence>
<dbReference type="EMBL" id="OY660886">
    <property type="protein sequence ID" value="CAJ1086606.1"/>
    <property type="molecule type" value="Genomic_DNA"/>
</dbReference>
<reference evidence="3" key="1">
    <citation type="submission" date="2023-08" db="EMBL/GenBank/DDBJ databases">
        <authorList>
            <person name="Alioto T."/>
            <person name="Alioto T."/>
            <person name="Gomez Garrido J."/>
        </authorList>
    </citation>
    <scope>NUCLEOTIDE SEQUENCE</scope>
</reference>
<dbReference type="Proteomes" id="UP001178508">
    <property type="component" value="Chromosome 23"/>
</dbReference>
<dbReference type="Pfam" id="PF13843">
    <property type="entry name" value="DDE_Tnp_1_7"/>
    <property type="match status" value="1"/>
</dbReference>
<keyword evidence="4" id="KW-1185">Reference proteome</keyword>
<gene>
    <name evidence="3" type="ORF">XNOV1_A037122</name>
</gene>
<feature type="compositionally biased region" description="Acidic residues" evidence="1">
    <location>
        <begin position="45"/>
        <end position="61"/>
    </location>
</feature>
<protein>
    <submittedName>
        <fullName evidence="3">PiggyBac transposable element-derived protein 4-like</fullName>
    </submittedName>
</protein>
<organism evidence="3 4">
    <name type="scientific">Xyrichtys novacula</name>
    <name type="common">Pearly razorfish</name>
    <name type="synonym">Hemipteronotus novacula</name>
    <dbReference type="NCBI Taxonomy" id="13765"/>
    <lineage>
        <taxon>Eukaryota</taxon>
        <taxon>Metazoa</taxon>
        <taxon>Chordata</taxon>
        <taxon>Craniata</taxon>
        <taxon>Vertebrata</taxon>
        <taxon>Euteleostomi</taxon>
        <taxon>Actinopterygii</taxon>
        <taxon>Neopterygii</taxon>
        <taxon>Teleostei</taxon>
        <taxon>Neoteleostei</taxon>
        <taxon>Acanthomorphata</taxon>
        <taxon>Eupercaria</taxon>
        <taxon>Labriformes</taxon>
        <taxon>Labridae</taxon>
        <taxon>Xyrichtys</taxon>
    </lineage>
</organism>